<dbReference type="Proteomes" id="UP000291832">
    <property type="component" value="Unassembled WGS sequence"/>
</dbReference>
<dbReference type="PANTHER" id="PTHR40392:SF1">
    <property type="entry name" value="2-PHOSPHO-L-LACTATE GUANYLYLTRANSFERASE"/>
    <property type="match status" value="1"/>
</dbReference>
<evidence type="ECO:0000313" key="5">
    <source>
        <dbReference type="EMBL" id="RZT67005.1"/>
    </source>
</evidence>
<organism evidence="5 6">
    <name type="scientific">Leucobacter luti</name>
    <dbReference type="NCBI Taxonomy" id="340320"/>
    <lineage>
        <taxon>Bacteria</taxon>
        <taxon>Bacillati</taxon>
        <taxon>Actinomycetota</taxon>
        <taxon>Actinomycetes</taxon>
        <taxon>Micrococcales</taxon>
        <taxon>Microbacteriaceae</taxon>
        <taxon>Leucobacter</taxon>
    </lineage>
</organism>
<dbReference type="AlphaFoldDB" id="A0A4Q7U0X6"/>
<dbReference type="RefSeq" id="WP_130453326.1">
    <property type="nucleotide sequence ID" value="NZ_QYAG01000001.1"/>
</dbReference>
<dbReference type="PANTHER" id="PTHR40392">
    <property type="entry name" value="2-PHOSPHO-L-LACTATE GUANYLYLTRANSFERASE"/>
    <property type="match status" value="1"/>
</dbReference>
<keyword evidence="1 5" id="KW-0808">Transferase</keyword>
<dbReference type="InterPro" id="IPR002835">
    <property type="entry name" value="CofC"/>
</dbReference>
<dbReference type="Gene3D" id="3.90.550.10">
    <property type="entry name" value="Spore Coat Polysaccharide Biosynthesis Protein SpsA, Chain A"/>
    <property type="match status" value="1"/>
</dbReference>
<dbReference type="EMBL" id="SHKI01000003">
    <property type="protein sequence ID" value="RZT67005.1"/>
    <property type="molecule type" value="Genomic_DNA"/>
</dbReference>
<name>A0A4Q7U0X6_9MICO</name>
<evidence type="ECO:0000256" key="3">
    <source>
        <dbReference type="ARBA" id="ARBA00022741"/>
    </source>
</evidence>
<keyword evidence="3" id="KW-0547">Nucleotide-binding</keyword>
<dbReference type="GO" id="GO:0043814">
    <property type="term" value="F:phospholactate guanylyltransferase activity"/>
    <property type="evidence" value="ECO:0007669"/>
    <property type="project" value="InterPro"/>
</dbReference>
<dbReference type="OrthoDB" id="9151145at2"/>
<evidence type="ECO:0000256" key="1">
    <source>
        <dbReference type="ARBA" id="ARBA00022679"/>
    </source>
</evidence>
<keyword evidence="6" id="KW-1185">Reference proteome</keyword>
<evidence type="ECO:0000313" key="6">
    <source>
        <dbReference type="Proteomes" id="UP000291832"/>
    </source>
</evidence>
<proteinExistence type="predicted"/>
<evidence type="ECO:0000256" key="4">
    <source>
        <dbReference type="ARBA" id="ARBA00023134"/>
    </source>
</evidence>
<keyword evidence="2 5" id="KW-0548">Nucleotidyltransferase</keyword>
<keyword evidence="4" id="KW-0342">GTP-binding</keyword>
<gene>
    <name evidence="5" type="ORF">EV139_1135</name>
</gene>
<accession>A0A4Q7U0X6</accession>
<sequence length="240" mass="25169">MGGGGSWRAVVPVRAFAQGKTRLRRSGHDPAVTELARLLALRTIAVLESVPQISSVLVVTDETGESFAASTKTSVLREPRPAGLNTAVERGLLELGYGAGRAVADPVRILVLHADLPLVEPGEVAETLLAVEGLGADAFVADESGTGTTALAFFGGAFRAPGFGPGSALLHRLRGFASLALPPEHGMRRDLDTWEQVSTYLRSPQQPAVSELLASAEWSARARGTRVEASPARLALSSRS</sequence>
<dbReference type="Pfam" id="PF01983">
    <property type="entry name" value="CofC"/>
    <property type="match status" value="1"/>
</dbReference>
<dbReference type="InterPro" id="IPR029044">
    <property type="entry name" value="Nucleotide-diphossugar_trans"/>
</dbReference>
<reference evidence="5 6" key="1">
    <citation type="journal article" date="2015" name="Stand. Genomic Sci.">
        <title>Genomic Encyclopedia of Bacterial and Archaeal Type Strains, Phase III: the genomes of soil and plant-associated and newly described type strains.</title>
        <authorList>
            <person name="Whitman W.B."/>
            <person name="Woyke T."/>
            <person name="Klenk H.P."/>
            <person name="Zhou Y."/>
            <person name="Lilburn T.G."/>
            <person name="Beck B.J."/>
            <person name="De Vos P."/>
            <person name="Vandamme P."/>
            <person name="Eisen J.A."/>
            <person name="Garrity G."/>
            <person name="Hugenholtz P."/>
            <person name="Kyrpides N.C."/>
        </authorList>
    </citation>
    <scope>NUCLEOTIDE SEQUENCE [LARGE SCALE GENOMIC DNA]</scope>
    <source>
        <strain evidence="5 6">RF6</strain>
    </source>
</reference>
<dbReference type="GO" id="GO:0005525">
    <property type="term" value="F:GTP binding"/>
    <property type="evidence" value="ECO:0007669"/>
    <property type="project" value="UniProtKB-KW"/>
</dbReference>
<comment type="caution">
    <text evidence="5">The sequence shown here is derived from an EMBL/GenBank/DDBJ whole genome shotgun (WGS) entry which is preliminary data.</text>
</comment>
<protein>
    <submittedName>
        <fullName evidence="5">2-phospho-L-lactate guanylyltransferase</fullName>
    </submittedName>
</protein>
<evidence type="ECO:0000256" key="2">
    <source>
        <dbReference type="ARBA" id="ARBA00022695"/>
    </source>
</evidence>
<dbReference type="SUPFAM" id="SSF53448">
    <property type="entry name" value="Nucleotide-diphospho-sugar transferases"/>
    <property type="match status" value="1"/>
</dbReference>